<evidence type="ECO:0000313" key="11">
    <source>
        <dbReference type="Proteomes" id="UP000191110"/>
    </source>
</evidence>
<dbReference type="GO" id="GO:0015935">
    <property type="term" value="C:small ribosomal subunit"/>
    <property type="evidence" value="ECO:0007669"/>
    <property type="project" value="TreeGrafter"/>
</dbReference>
<dbReference type="GO" id="GO:0070181">
    <property type="term" value="F:small ribosomal subunit rRNA binding"/>
    <property type="evidence" value="ECO:0007669"/>
    <property type="project" value="TreeGrafter"/>
</dbReference>
<sequence length="86" mass="9245">MANSAQARKRARQAVKRRNHNVGLRSRMRTAIKGVLAAIENGDKSAAETAYKAAVPVIDGSAGKGLIHKNKAARHKSRLNTAVRAM</sequence>
<dbReference type="EMBL" id="MPRL01000011">
    <property type="protein sequence ID" value="OOZ41350.1"/>
    <property type="molecule type" value="Genomic_DNA"/>
</dbReference>
<name>A0A1T2L8F9_9GAMM</name>
<feature type="region of interest" description="Disordered" evidence="9">
    <location>
        <begin position="1"/>
        <end position="23"/>
    </location>
</feature>
<evidence type="ECO:0000313" key="10">
    <source>
        <dbReference type="EMBL" id="OOZ41350.1"/>
    </source>
</evidence>
<comment type="function">
    <text evidence="1 8">Binds directly to 16S ribosomal RNA.</text>
</comment>
<dbReference type="Gene3D" id="1.20.58.110">
    <property type="entry name" value="Ribosomal protein S20"/>
    <property type="match status" value="1"/>
</dbReference>
<dbReference type="AlphaFoldDB" id="A0A1T2L8F9"/>
<accession>A0A1T2L8F9</accession>
<reference evidence="10 11" key="1">
    <citation type="submission" date="2016-11" db="EMBL/GenBank/DDBJ databases">
        <title>Mixed transmission modes and dynamic genome evolution in an obligate animal-bacterial symbiosis.</title>
        <authorList>
            <person name="Russell S.L."/>
            <person name="Corbett-Detig R.B."/>
            <person name="Cavanaugh C.M."/>
        </authorList>
    </citation>
    <scope>NUCLEOTIDE SEQUENCE [LARGE SCALE GENOMIC DNA]</scope>
    <source>
        <strain evidence="10">Sveles-Q1</strain>
    </source>
</reference>
<dbReference type="Proteomes" id="UP000191110">
    <property type="component" value="Unassembled WGS sequence"/>
</dbReference>
<dbReference type="GO" id="GO:0003735">
    <property type="term" value="F:structural constituent of ribosome"/>
    <property type="evidence" value="ECO:0007669"/>
    <property type="project" value="InterPro"/>
</dbReference>
<keyword evidence="4 8" id="KW-0694">RNA-binding</keyword>
<keyword evidence="11" id="KW-1185">Reference proteome</keyword>
<keyword evidence="6 8" id="KW-0687">Ribonucleoprotein</keyword>
<comment type="caution">
    <text evidence="10">The sequence shown here is derived from an EMBL/GenBank/DDBJ whole genome shotgun (WGS) entry which is preliminary data.</text>
</comment>
<gene>
    <name evidence="8" type="primary">rpsT</name>
    <name evidence="10" type="ORF">BOW53_04335</name>
</gene>
<feature type="compositionally biased region" description="Basic residues" evidence="9">
    <location>
        <begin position="7"/>
        <end position="23"/>
    </location>
</feature>
<organism evidence="10 11">
    <name type="scientific">Solemya pervernicosa gill symbiont</name>
    <dbReference type="NCBI Taxonomy" id="642797"/>
    <lineage>
        <taxon>Bacteria</taxon>
        <taxon>Pseudomonadati</taxon>
        <taxon>Pseudomonadota</taxon>
        <taxon>Gammaproteobacteria</taxon>
        <taxon>sulfur-oxidizing symbionts</taxon>
    </lineage>
</organism>
<evidence type="ECO:0000256" key="2">
    <source>
        <dbReference type="ARBA" id="ARBA00007634"/>
    </source>
</evidence>
<evidence type="ECO:0000256" key="6">
    <source>
        <dbReference type="ARBA" id="ARBA00023274"/>
    </source>
</evidence>
<dbReference type="NCBIfam" id="TIGR00029">
    <property type="entry name" value="S20"/>
    <property type="match status" value="1"/>
</dbReference>
<proteinExistence type="inferred from homology"/>
<dbReference type="Pfam" id="PF01649">
    <property type="entry name" value="Ribosomal_S20p"/>
    <property type="match status" value="1"/>
</dbReference>
<dbReference type="RefSeq" id="WP_078482854.1">
    <property type="nucleotide sequence ID" value="NZ_MPRL01000011.1"/>
</dbReference>
<evidence type="ECO:0000256" key="1">
    <source>
        <dbReference type="ARBA" id="ARBA00003134"/>
    </source>
</evidence>
<evidence type="ECO:0000256" key="7">
    <source>
        <dbReference type="ARBA" id="ARBA00035136"/>
    </source>
</evidence>
<dbReference type="HAMAP" id="MF_00500">
    <property type="entry name" value="Ribosomal_bS20"/>
    <property type="match status" value="1"/>
</dbReference>
<dbReference type="GO" id="GO:0005829">
    <property type="term" value="C:cytosol"/>
    <property type="evidence" value="ECO:0007669"/>
    <property type="project" value="TreeGrafter"/>
</dbReference>
<evidence type="ECO:0000256" key="9">
    <source>
        <dbReference type="SAM" id="MobiDB-lite"/>
    </source>
</evidence>
<dbReference type="InterPro" id="IPR036510">
    <property type="entry name" value="Ribosomal_bS20_sf"/>
</dbReference>
<dbReference type="OrthoDB" id="9807974at2"/>
<evidence type="ECO:0000256" key="5">
    <source>
        <dbReference type="ARBA" id="ARBA00022980"/>
    </source>
</evidence>
<evidence type="ECO:0000256" key="8">
    <source>
        <dbReference type="HAMAP-Rule" id="MF_00500"/>
    </source>
</evidence>
<keyword evidence="5 8" id="KW-0689">Ribosomal protein</keyword>
<dbReference type="InterPro" id="IPR002583">
    <property type="entry name" value="Ribosomal_bS20"/>
</dbReference>
<comment type="similarity">
    <text evidence="2 8">Belongs to the bacterial ribosomal protein bS20 family.</text>
</comment>
<protein>
    <recommendedName>
        <fullName evidence="7 8">Small ribosomal subunit protein bS20</fullName>
    </recommendedName>
</protein>
<dbReference type="SUPFAM" id="SSF46992">
    <property type="entry name" value="Ribosomal protein S20"/>
    <property type="match status" value="1"/>
</dbReference>
<dbReference type="PANTHER" id="PTHR33398:SF1">
    <property type="entry name" value="SMALL RIBOSOMAL SUBUNIT PROTEIN BS20C"/>
    <property type="match status" value="1"/>
</dbReference>
<dbReference type="FunFam" id="1.20.58.110:FF:000001">
    <property type="entry name" value="30S ribosomal protein S20"/>
    <property type="match status" value="1"/>
</dbReference>
<dbReference type="PANTHER" id="PTHR33398">
    <property type="entry name" value="30S RIBOSOMAL PROTEIN S20"/>
    <property type="match status" value="1"/>
</dbReference>
<evidence type="ECO:0000256" key="4">
    <source>
        <dbReference type="ARBA" id="ARBA00022884"/>
    </source>
</evidence>
<dbReference type="GO" id="GO:0006412">
    <property type="term" value="P:translation"/>
    <property type="evidence" value="ECO:0007669"/>
    <property type="project" value="UniProtKB-UniRule"/>
</dbReference>
<keyword evidence="3 8" id="KW-0699">rRNA-binding</keyword>
<evidence type="ECO:0000256" key="3">
    <source>
        <dbReference type="ARBA" id="ARBA00022730"/>
    </source>
</evidence>